<evidence type="ECO:0000313" key="4">
    <source>
        <dbReference type="Proteomes" id="UP000299102"/>
    </source>
</evidence>
<dbReference type="GO" id="GO:0008233">
    <property type="term" value="F:peptidase activity"/>
    <property type="evidence" value="ECO:0007669"/>
    <property type="project" value="UniProtKB-KW"/>
</dbReference>
<keyword evidence="3" id="KW-0378">Hydrolase</keyword>
<dbReference type="STRING" id="151549.A0A4C1V6M0"/>
<organism evidence="3 4">
    <name type="scientific">Eumeta variegata</name>
    <name type="common">Bagworm moth</name>
    <name type="synonym">Eumeta japonica</name>
    <dbReference type="NCBI Taxonomy" id="151549"/>
    <lineage>
        <taxon>Eukaryota</taxon>
        <taxon>Metazoa</taxon>
        <taxon>Ecdysozoa</taxon>
        <taxon>Arthropoda</taxon>
        <taxon>Hexapoda</taxon>
        <taxon>Insecta</taxon>
        <taxon>Pterygota</taxon>
        <taxon>Neoptera</taxon>
        <taxon>Endopterygota</taxon>
        <taxon>Lepidoptera</taxon>
        <taxon>Glossata</taxon>
        <taxon>Ditrysia</taxon>
        <taxon>Tineoidea</taxon>
        <taxon>Psychidae</taxon>
        <taxon>Oiketicinae</taxon>
        <taxon>Eumeta</taxon>
    </lineage>
</organism>
<protein>
    <submittedName>
        <fullName evidence="3">Furin-like protease 1, isoform 1-CRR</fullName>
    </submittedName>
</protein>
<comment type="caution">
    <text evidence="3">The sequence shown here is derived from an EMBL/GenBank/DDBJ whole genome shotgun (WGS) entry which is preliminary data.</text>
</comment>
<evidence type="ECO:0000256" key="1">
    <source>
        <dbReference type="SAM" id="SignalP"/>
    </source>
</evidence>
<feature type="chain" id="PRO_5020024010" evidence="1">
    <location>
        <begin position="20"/>
        <end position="120"/>
    </location>
</feature>
<keyword evidence="4" id="KW-1185">Reference proteome</keyword>
<accession>A0A4C1V6M0</accession>
<dbReference type="Pfam" id="PF16470">
    <property type="entry name" value="S8_pro-domain"/>
    <property type="match status" value="1"/>
</dbReference>
<dbReference type="InterPro" id="IPR032815">
    <property type="entry name" value="S8_pro-domain"/>
</dbReference>
<evidence type="ECO:0000313" key="3">
    <source>
        <dbReference type="EMBL" id="GBP34461.1"/>
    </source>
</evidence>
<dbReference type="AlphaFoldDB" id="A0A4C1V6M0"/>
<sequence length="120" mass="12714">MLSLVACAAVLALAPRAAGTHYTPTWAVHVPAGREVADAVASDHGFVNLGEILQKRKGGGTFSSFGTSIRLDSLLTGTSRVGTNNANHFMNCPSCPRSPLISLIIFEMIQLETVDLMNES</sequence>
<dbReference type="SUPFAM" id="SSF54897">
    <property type="entry name" value="Protease propeptides/inhibitors"/>
    <property type="match status" value="1"/>
</dbReference>
<evidence type="ECO:0000259" key="2">
    <source>
        <dbReference type="Pfam" id="PF16470"/>
    </source>
</evidence>
<keyword evidence="3" id="KW-0645">Protease</keyword>
<gene>
    <name evidence="3" type="primary">Fur1</name>
    <name evidence="3" type="ORF">EVAR_25065_1</name>
</gene>
<reference evidence="3 4" key="1">
    <citation type="journal article" date="2019" name="Commun. Biol.">
        <title>The bagworm genome reveals a unique fibroin gene that provides high tensile strength.</title>
        <authorList>
            <person name="Kono N."/>
            <person name="Nakamura H."/>
            <person name="Ohtoshi R."/>
            <person name="Tomita M."/>
            <person name="Numata K."/>
            <person name="Arakawa K."/>
        </authorList>
    </citation>
    <scope>NUCLEOTIDE SEQUENCE [LARGE SCALE GENOMIC DNA]</scope>
</reference>
<feature type="signal peptide" evidence="1">
    <location>
        <begin position="1"/>
        <end position="19"/>
    </location>
</feature>
<feature type="domain" description="Peptidase S8 pro-domain" evidence="2">
    <location>
        <begin position="25"/>
        <end position="54"/>
    </location>
</feature>
<dbReference type="Gene3D" id="3.30.70.850">
    <property type="entry name" value="Peptidase S8, pro-domain"/>
    <property type="match status" value="1"/>
</dbReference>
<dbReference type="InterPro" id="IPR038466">
    <property type="entry name" value="S8_pro-domain_sf"/>
</dbReference>
<name>A0A4C1V6M0_EUMVA</name>
<proteinExistence type="predicted"/>
<dbReference type="Proteomes" id="UP000299102">
    <property type="component" value="Unassembled WGS sequence"/>
</dbReference>
<dbReference type="GO" id="GO:0006508">
    <property type="term" value="P:proteolysis"/>
    <property type="evidence" value="ECO:0007669"/>
    <property type="project" value="UniProtKB-KW"/>
</dbReference>
<dbReference type="EMBL" id="BGZK01000288">
    <property type="protein sequence ID" value="GBP34461.1"/>
    <property type="molecule type" value="Genomic_DNA"/>
</dbReference>
<keyword evidence="1" id="KW-0732">Signal</keyword>
<dbReference type="OrthoDB" id="6156546at2759"/>